<keyword evidence="3" id="KW-1133">Transmembrane helix</keyword>
<keyword evidence="3" id="KW-0472">Membrane</keyword>
<gene>
    <name evidence="4" type="ORF">IPL58_10560</name>
</gene>
<dbReference type="PANTHER" id="PTHR44196">
    <property type="entry name" value="DEHYDROGENASE/REDUCTASE SDR FAMILY MEMBER 7B"/>
    <property type="match status" value="1"/>
</dbReference>
<dbReference type="PANTHER" id="PTHR44196:SF1">
    <property type="entry name" value="DEHYDROGENASE_REDUCTASE SDR FAMILY MEMBER 7B"/>
    <property type="match status" value="1"/>
</dbReference>
<evidence type="ECO:0000256" key="1">
    <source>
        <dbReference type="ARBA" id="ARBA00006484"/>
    </source>
</evidence>
<sequence>MNTPITDWREKRVWLLGASTGIGAALATALLARGARVAVSARSAGKLATLTENAPAALLLPCDASDAESVANAWQELLRQWGGVDVAIYLAGDYVPMRAWDLDMGAGIASARHMMDTNLVGALAFAACVVPHLLAREKGDGAGPAEIAFVASVAGYRGLPKSLIYGPTKAALINFAEALALDLQPRGIGVRIINPGFVATLLTAKNDFSMPALMTAQEAAAEIIAGYRSSAFEIHFPKRFTCVMKLLALLPARFYFPLVRRMTGA</sequence>
<evidence type="ECO:0000313" key="4">
    <source>
        <dbReference type="EMBL" id="MBK8524503.1"/>
    </source>
</evidence>
<organism evidence="4 5">
    <name type="scientific">Candidatus Proximibacter danicus</name>
    <dbReference type="NCBI Taxonomy" id="2954365"/>
    <lineage>
        <taxon>Bacteria</taxon>
        <taxon>Pseudomonadati</taxon>
        <taxon>Pseudomonadota</taxon>
        <taxon>Betaproteobacteria</taxon>
        <taxon>Candidatus Proximibacter</taxon>
    </lineage>
</organism>
<comment type="similarity">
    <text evidence="1">Belongs to the short-chain dehydrogenases/reductases (SDR) family.</text>
</comment>
<proteinExistence type="inferred from homology"/>
<dbReference type="PRINTS" id="PR00081">
    <property type="entry name" value="GDHRDH"/>
</dbReference>
<feature type="transmembrane region" description="Helical" evidence="3">
    <location>
        <begin position="12"/>
        <end position="32"/>
    </location>
</feature>
<evidence type="ECO:0000256" key="2">
    <source>
        <dbReference type="ARBA" id="ARBA00023002"/>
    </source>
</evidence>
<dbReference type="GO" id="GO:0016491">
    <property type="term" value="F:oxidoreductase activity"/>
    <property type="evidence" value="ECO:0007669"/>
    <property type="project" value="UniProtKB-KW"/>
</dbReference>
<dbReference type="AlphaFoldDB" id="A0A9D7PRT6"/>
<dbReference type="Proteomes" id="UP000886689">
    <property type="component" value="Unassembled WGS sequence"/>
</dbReference>
<dbReference type="InterPro" id="IPR036291">
    <property type="entry name" value="NAD(P)-bd_dom_sf"/>
</dbReference>
<dbReference type="Gene3D" id="3.40.50.720">
    <property type="entry name" value="NAD(P)-binding Rossmann-like Domain"/>
    <property type="match status" value="1"/>
</dbReference>
<dbReference type="EMBL" id="JADJUC010000010">
    <property type="protein sequence ID" value="MBK8524503.1"/>
    <property type="molecule type" value="Genomic_DNA"/>
</dbReference>
<evidence type="ECO:0000313" key="5">
    <source>
        <dbReference type="Proteomes" id="UP000886689"/>
    </source>
</evidence>
<comment type="caution">
    <text evidence="4">The sequence shown here is derived from an EMBL/GenBank/DDBJ whole genome shotgun (WGS) entry which is preliminary data.</text>
</comment>
<name>A0A9D7PRT6_9PROT</name>
<protein>
    <submittedName>
        <fullName evidence="4">SDR family NAD(P)-dependent oxidoreductase</fullName>
    </submittedName>
</protein>
<accession>A0A9D7PRT6</accession>
<dbReference type="SUPFAM" id="SSF51735">
    <property type="entry name" value="NAD(P)-binding Rossmann-fold domains"/>
    <property type="match status" value="1"/>
</dbReference>
<dbReference type="InterPro" id="IPR002347">
    <property type="entry name" value="SDR_fam"/>
</dbReference>
<keyword evidence="2" id="KW-0560">Oxidoreductase</keyword>
<dbReference type="GO" id="GO:0016020">
    <property type="term" value="C:membrane"/>
    <property type="evidence" value="ECO:0007669"/>
    <property type="project" value="TreeGrafter"/>
</dbReference>
<keyword evidence="3" id="KW-0812">Transmembrane</keyword>
<evidence type="ECO:0000256" key="3">
    <source>
        <dbReference type="SAM" id="Phobius"/>
    </source>
</evidence>
<reference evidence="4" key="1">
    <citation type="submission" date="2020-10" db="EMBL/GenBank/DDBJ databases">
        <title>Connecting structure to function with the recovery of over 1000 high-quality activated sludge metagenome-assembled genomes encoding full-length rRNA genes using long-read sequencing.</title>
        <authorList>
            <person name="Singleton C.M."/>
            <person name="Petriglieri F."/>
            <person name="Kristensen J.M."/>
            <person name="Kirkegaard R.H."/>
            <person name="Michaelsen T.Y."/>
            <person name="Andersen M.H."/>
            <person name="Karst S.M."/>
            <person name="Dueholm M.S."/>
            <person name="Nielsen P.H."/>
            <person name="Albertsen M."/>
        </authorList>
    </citation>
    <scope>NUCLEOTIDE SEQUENCE</scope>
    <source>
        <strain evidence="4">Hirt_18-Q3-R61-65_BATAC.395</strain>
    </source>
</reference>
<dbReference type="Pfam" id="PF00106">
    <property type="entry name" value="adh_short"/>
    <property type="match status" value="1"/>
</dbReference>